<feature type="domain" description="4Fe-4S ferredoxin-type" evidence="4">
    <location>
        <begin position="85"/>
        <end position="114"/>
    </location>
</feature>
<sequence length="443" mass="48387">MEMIIEEILIYGGGLLLCALVMYLYVKTKSKKSKIVEKKIEKAKEEGVHEPVSLYPFIDPNICIGGAACVSACPEKDIIGIVNGKGVLINASSCVGHGACFHACPVEAISLKIGTEKRGVDLPHVNQNFETNIKGIFIAGELGGMGLIKNSVEQGKQAADNINASLEKNHTAQYDVVIIGAGPAGISASLQAKKLGLKFKTLEQDSLGGTVFNFPRAKVVMTSPMDLPGHGKIKLFETSKTELLNLWKTVMDDNKITIQENTKVSEIKKEGNNFVVVAESGEQFETNKVLLAIGRRGSPRKLNTKGEEMEKVAYRLLEPELISEKNVLVVGGGDSAIENALLLAPENNVTLSYRSENFNRLKPKNLVNIKNAIEQKLIRMEFSSVVNSISENEVVLSKNNAEIRLENDLVYIFAGGELPTQFLKKSGIEITQRFGYTLKSHNN</sequence>
<dbReference type="SUPFAM" id="SSF54862">
    <property type="entry name" value="4Fe-4S ferredoxins"/>
    <property type="match status" value="1"/>
</dbReference>
<protein>
    <submittedName>
        <fullName evidence="5">Ferredoxin--NADP reductase</fullName>
        <ecNumber evidence="5">1.18.1.2</ecNumber>
    </submittedName>
</protein>
<organism evidence="5 6">
    <name type="scientific">Emticicia aquatica</name>
    <dbReference type="NCBI Taxonomy" id="1681835"/>
    <lineage>
        <taxon>Bacteria</taxon>
        <taxon>Pseudomonadati</taxon>
        <taxon>Bacteroidota</taxon>
        <taxon>Cytophagia</taxon>
        <taxon>Cytophagales</taxon>
        <taxon>Leadbetterellaceae</taxon>
        <taxon>Emticicia</taxon>
    </lineage>
</organism>
<proteinExistence type="predicted"/>
<dbReference type="Gene3D" id="3.30.70.20">
    <property type="match status" value="1"/>
</dbReference>
<dbReference type="InterPro" id="IPR017896">
    <property type="entry name" value="4Fe4S_Fe-S-bd"/>
</dbReference>
<comment type="caution">
    <text evidence="5">The sequence shown here is derived from an EMBL/GenBank/DDBJ whole genome shotgun (WGS) entry which is preliminary data.</text>
</comment>
<dbReference type="Pfam" id="PF13237">
    <property type="entry name" value="Fer4_10"/>
    <property type="match status" value="1"/>
</dbReference>
<dbReference type="PROSITE" id="PS51379">
    <property type="entry name" value="4FE4S_FER_2"/>
    <property type="match status" value="2"/>
</dbReference>
<dbReference type="GO" id="GO:0004324">
    <property type="term" value="F:ferredoxin-NADP+ reductase activity"/>
    <property type="evidence" value="ECO:0007669"/>
    <property type="project" value="UniProtKB-EC"/>
</dbReference>
<evidence type="ECO:0000256" key="1">
    <source>
        <dbReference type="ARBA" id="ARBA00022630"/>
    </source>
</evidence>
<dbReference type="PRINTS" id="PR00469">
    <property type="entry name" value="PNDRDTASEII"/>
</dbReference>
<dbReference type="PRINTS" id="PR00368">
    <property type="entry name" value="FADPNR"/>
</dbReference>
<keyword evidence="3" id="KW-1133">Transmembrane helix</keyword>
<dbReference type="EC" id="1.18.1.2" evidence="5"/>
<dbReference type="EMBL" id="CAKLPY010000001">
    <property type="protein sequence ID" value="CAH0995759.1"/>
    <property type="molecule type" value="Genomic_DNA"/>
</dbReference>
<gene>
    <name evidence="5" type="ORF">EMA8858_01886</name>
</gene>
<dbReference type="InterPro" id="IPR036188">
    <property type="entry name" value="FAD/NAD-bd_sf"/>
</dbReference>
<evidence type="ECO:0000256" key="3">
    <source>
        <dbReference type="SAM" id="Phobius"/>
    </source>
</evidence>
<dbReference type="Proteomes" id="UP000837932">
    <property type="component" value="Unassembled WGS sequence"/>
</dbReference>
<dbReference type="InterPro" id="IPR050097">
    <property type="entry name" value="Ferredoxin-NADP_redctase_2"/>
</dbReference>
<evidence type="ECO:0000313" key="6">
    <source>
        <dbReference type="Proteomes" id="UP000837932"/>
    </source>
</evidence>
<dbReference type="PANTHER" id="PTHR48105">
    <property type="entry name" value="THIOREDOXIN REDUCTASE 1-RELATED-RELATED"/>
    <property type="match status" value="1"/>
</dbReference>
<dbReference type="Gene3D" id="3.50.50.60">
    <property type="entry name" value="FAD/NAD(P)-binding domain"/>
    <property type="match status" value="2"/>
</dbReference>
<dbReference type="Pfam" id="PF13738">
    <property type="entry name" value="Pyr_redox_3"/>
    <property type="match status" value="1"/>
</dbReference>
<keyword evidence="6" id="KW-1185">Reference proteome</keyword>
<keyword evidence="1" id="KW-0285">Flavoprotein</keyword>
<evidence type="ECO:0000259" key="4">
    <source>
        <dbReference type="PROSITE" id="PS51379"/>
    </source>
</evidence>
<dbReference type="SUPFAM" id="SSF51905">
    <property type="entry name" value="FAD/NAD(P)-binding domain"/>
    <property type="match status" value="2"/>
</dbReference>
<keyword evidence="3" id="KW-0472">Membrane</keyword>
<evidence type="ECO:0000313" key="5">
    <source>
        <dbReference type="EMBL" id="CAH0995759.1"/>
    </source>
</evidence>
<reference evidence="5" key="1">
    <citation type="submission" date="2021-12" db="EMBL/GenBank/DDBJ databases">
        <authorList>
            <person name="Rodrigo-Torres L."/>
            <person name="Arahal R. D."/>
            <person name="Lucena T."/>
        </authorList>
    </citation>
    <scope>NUCLEOTIDE SEQUENCE</scope>
    <source>
        <strain evidence="5">CECT 8858</strain>
    </source>
</reference>
<accession>A0ABN8ES79</accession>
<feature type="domain" description="4Fe-4S ferredoxin-type" evidence="4">
    <location>
        <begin position="54"/>
        <end position="84"/>
    </location>
</feature>
<keyword evidence="3" id="KW-0812">Transmembrane</keyword>
<feature type="transmembrane region" description="Helical" evidence="3">
    <location>
        <begin position="7"/>
        <end position="26"/>
    </location>
</feature>
<name>A0ABN8ES79_9BACT</name>
<dbReference type="RefSeq" id="WP_238806301.1">
    <property type="nucleotide sequence ID" value="NZ_CAKLPY010000001.1"/>
</dbReference>
<evidence type="ECO:0000256" key="2">
    <source>
        <dbReference type="ARBA" id="ARBA00023002"/>
    </source>
</evidence>
<keyword evidence="2 5" id="KW-0560">Oxidoreductase</keyword>